<evidence type="ECO:0000313" key="3">
    <source>
        <dbReference type="EMBL" id="MBF6357717.1"/>
    </source>
</evidence>
<name>A0ABS0DGW8_9NOCA</name>
<comment type="caution">
    <text evidence="3">The sequence shown here is derived from an EMBL/GenBank/DDBJ whole genome shotgun (WGS) entry which is preliminary data.</text>
</comment>
<feature type="domain" description="Serine aminopeptidase S33" evidence="2">
    <location>
        <begin position="69"/>
        <end position="176"/>
    </location>
</feature>
<accession>A0ABS0DGW8</accession>
<dbReference type="GO" id="GO:0016787">
    <property type="term" value="F:hydrolase activity"/>
    <property type="evidence" value="ECO:0007669"/>
    <property type="project" value="UniProtKB-KW"/>
</dbReference>
<dbReference type="Proteomes" id="UP000707731">
    <property type="component" value="Unassembled WGS sequence"/>
</dbReference>
<dbReference type="Pfam" id="PF12146">
    <property type="entry name" value="Hydrolase_4"/>
    <property type="match status" value="1"/>
</dbReference>
<organism evidence="3 4">
    <name type="scientific">Nocardia higoensis</name>
    <dbReference type="NCBI Taxonomy" id="228599"/>
    <lineage>
        <taxon>Bacteria</taxon>
        <taxon>Bacillati</taxon>
        <taxon>Actinomycetota</taxon>
        <taxon>Actinomycetes</taxon>
        <taxon>Mycobacteriales</taxon>
        <taxon>Nocardiaceae</taxon>
        <taxon>Nocardia</taxon>
    </lineage>
</organism>
<feature type="chain" id="PRO_5046776584" evidence="1">
    <location>
        <begin position="22"/>
        <end position="315"/>
    </location>
</feature>
<gene>
    <name evidence="3" type="ORF">IU449_24750</name>
</gene>
<dbReference type="Gene3D" id="3.40.50.1820">
    <property type="entry name" value="alpha/beta hydrolase"/>
    <property type="match status" value="1"/>
</dbReference>
<dbReference type="PANTHER" id="PTHR37946">
    <property type="entry name" value="SLL1969 PROTEIN"/>
    <property type="match status" value="1"/>
</dbReference>
<keyword evidence="1" id="KW-0732">Signal</keyword>
<dbReference type="InterPro" id="IPR022742">
    <property type="entry name" value="Hydrolase_4"/>
</dbReference>
<evidence type="ECO:0000256" key="1">
    <source>
        <dbReference type="SAM" id="SignalP"/>
    </source>
</evidence>
<reference evidence="3 4" key="1">
    <citation type="submission" date="2020-10" db="EMBL/GenBank/DDBJ databases">
        <title>Identification of Nocardia species via Next-generation sequencing and recognition of intraspecies genetic diversity.</title>
        <authorList>
            <person name="Li P."/>
            <person name="Li P."/>
            <person name="Lu B."/>
        </authorList>
    </citation>
    <scope>NUCLEOTIDE SEQUENCE [LARGE SCALE GENOMIC DNA]</scope>
    <source>
        <strain evidence="3 4">BJ06-0143</strain>
    </source>
</reference>
<dbReference type="RefSeq" id="WP_195004549.1">
    <property type="nucleotide sequence ID" value="NZ_JADLQN010000006.1"/>
</dbReference>
<keyword evidence="4" id="KW-1185">Reference proteome</keyword>
<protein>
    <submittedName>
        <fullName evidence="3">Alpha/beta fold hydrolase</fullName>
    </submittedName>
</protein>
<dbReference type="InterPro" id="IPR029058">
    <property type="entry name" value="AB_hydrolase_fold"/>
</dbReference>
<evidence type="ECO:0000313" key="4">
    <source>
        <dbReference type="Proteomes" id="UP000707731"/>
    </source>
</evidence>
<sequence length="315" mass="32460">MNSLKRWIAVAGMAALVGASAGVASGEEAEPVPYSYLAGLAAQAQAPGQAPPGANDWSCRPSARHPRPVLLLHGLGNETVSWQTLAPLLTQAGYCVFTTTYGTGMLGPAIGALAPVERSAAEVGAFVDRVRTVTGSDRVDIVGHSMGAAVSMYYMRHLDGAPAVARLIGLGAPYHGSTVSGLDVLGRWVADLPGAAAIVEDCGPCQMSPGSPTVEFLGADARLLPDTEFVGIVSRYDEIATPFTTGMLDGPNARNVVLQDVCATDFSEHYGLTSDPIAVAEVLNALDPEHARPVDCTLVAPLLGPLVPPAAPGAR</sequence>
<dbReference type="EMBL" id="JADLQN010000006">
    <property type="protein sequence ID" value="MBF6357717.1"/>
    <property type="molecule type" value="Genomic_DNA"/>
</dbReference>
<evidence type="ECO:0000259" key="2">
    <source>
        <dbReference type="Pfam" id="PF12146"/>
    </source>
</evidence>
<keyword evidence="3" id="KW-0378">Hydrolase</keyword>
<dbReference type="PANTHER" id="PTHR37946:SF1">
    <property type="entry name" value="SLL1969 PROTEIN"/>
    <property type="match status" value="1"/>
</dbReference>
<dbReference type="SUPFAM" id="SSF53474">
    <property type="entry name" value="alpha/beta-Hydrolases"/>
    <property type="match status" value="1"/>
</dbReference>
<feature type="signal peptide" evidence="1">
    <location>
        <begin position="1"/>
        <end position="21"/>
    </location>
</feature>
<proteinExistence type="predicted"/>